<dbReference type="RefSeq" id="WP_006418570.1">
    <property type="nucleotide sequence ID" value="NZ_AENN01000015.1"/>
</dbReference>
<keyword evidence="7" id="KW-0443">Lipid metabolism</keyword>
<evidence type="ECO:0000256" key="2">
    <source>
        <dbReference type="ARBA" id="ARBA00005983"/>
    </source>
</evidence>
<dbReference type="EMBL" id="AENN01000015">
    <property type="protein sequence ID" value="EFR31367.1"/>
    <property type="molecule type" value="Genomic_DNA"/>
</dbReference>
<dbReference type="Gene3D" id="2.60.200.40">
    <property type="match status" value="1"/>
</dbReference>
<keyword evidence="8" id="KW-1208">Phospholipid metabolism</keyword>
<accession>E4KP18</accession>
<dbReference type="InterPro" id="IPR016064">
    <property type="entry name" value="NAD/diacylglycerol_kinase_sf"/>
</dbReference>
<comment type="similarity">
    <text evidence="2">Belongs to the diacylglycerol/lipid kinase family.</text>
</comment>
<sequence length="318" mass="35825">MGKPIYIICHPGSGNGKGGKLLKAVTDCLKEFHLDYLTYLTDYQNHAQLLCQQLVKRTQGNFQQAVIIIGGDGTLHEVINGFLASGYKVPLAYLPAGTGNDFARVWSPKLSPRQLVENLIYQRKISQVPIIKAFNNANEHIDYMLNSNGYGLDAQINYQAQVFQKMPLFQKFGLHKLVYLAGLVKSLSQIQRFQVELKVDGQSYHFNEVGIHCTMTNPYLGGGIYLSNLTQPEEKLLCAVTYHDITLKAVFDAIKRVFLSKDHDQSPYISQIKGKQMQVMIQEPVWGQADGEVISKDLVNVSYEMDTYPFILNEEPKS</sequence>
<evidence type="ECO:0000256" key="3">
    <source>
        <dbReference type="ARBA" id="ARBA00022679"/>
    </source>
</evidence>
<dbReference type="InterPro" id="IPR001206">
    <property type="entry name" value="Diacylglycerol_kinase_cat_dom"/>
</dbReference>
<dbReference type="GO" id="GO:0016301">
    <property type="term" value="F:kinase activity"/>
    <property type="evidence" value="ECO:0007669"/>
    <property type="project" value="UniProtKB-KW"/>
</dbReference>
<feature type="domain" description="DAGKc" evidence="9">
    <location>
        <begin position="1"/>
        <end position="137"/>
    </location>
</feature>
<dbReference type="Pfam" id="PF00781">
    <property type="entry name" value="DAGK_cat"/>
    <property type="match status" value="1"/>
</dbReference>
<dbReference type="Gene3D" id="3.40.50.10330">
    <property type="entry name" value="Probable inorganic polyphosphate/atp-NAD kinase, domain 1"/>
    <property type="match status" value="1"/>
</dbReference>
<evidence type="ECO:0000256" key="5">
    <source>
        <dbReference type="ARBA" id="ARBA00022777"/>
    </source>
</evidence>
<dbReference type="eggNOG" id="COG1597">
    <property type="taxonomic scope" value="Bacteria"/>
</dbReference>
<comment type="cofactor">
    <cofactor evidence="1">
        <name>Mg(2+)</name>
        <dbReference type="ChEBI" id="CHEBI:18420"/>
    </cofactor>
</comment>
<dbReference type="GO" id="GO:0008654">
    <property type="term" value="P:phospholipid biosynthetic process"/>
    <property type="evidence" value="ECO:0007669"/>
    <property type="project" value="UniProtKB-KW"/>
</dbReference>
<dbReference type="InterPro" id="IPR050187">
    <property type="entry name" value="Lipid_Phosphate_FormReg"/>
</dbReference>
<name>E4KP18_9LACT</name>
<evidence type="ECO:0000256" key="1">
    <source>
        <dbReference type="ARBA" id="ARBA00001946"/>
    </source>
</evidence>
<organism evidence="10 11">
    <name type="scientific">Eremococcus coleocola ACS-139-V-Col8</name>
    <dbReference type="NCBI Taxonomy" id="908337"/>
    <lineage>
        <taxon>Bacteria</taxon>
        <taxon>Bacillati</taxon>
        <taxon>Bacillota</taxon>
        <taxon>Bacilli</taxon>
        <taxon>Lactobacillales</taxon>
        <taxon>Aerococcaceae</taxon>
        <taxon>Eremococcus</taxon>
    </lineage>
</organism>
<dbReference type="AlphaFoldDB" id="E4KP18"/>
<keyword evidence="5 10" id="KW-0418">Kinase</keyword>
<keyword evidence="7" id="KW-0444">Lipid biosynthesis</keyword>
<dbReference type="SUPFAM" id="SSF111331">
    <property type="entry name" value="NAD kinase/diacylglycerol kinase-like"/>
    <property type="match status" value="1"/>
</dbReference>
<keyword evidence="6" id="KW-0067">ATP-binding</keyword>
<dbReference type="STRING" id="908337.HMPREF9257_1301"/>
<evidence type="ECO:0000256" key="8">
    <source>
        <dbReference type="ARBA" id="ARBA00023264"/>
    </source>
</evidence>
<dbReference type="EC" id="2.7.1.-" evidence="10"/>
<dbReference type="InterPro" id="IPR017438">
    <property type="entry name" value="ATP-NAD_kinase_N"/>
</dbReference>
<keyword evidence="3 10" id="KW-0808">Transferase</keyword>
<evidence type="ECO:0000259" key="9">
    <source>
        <dbReference type="PROSITE" id="PS50146"/>
    </source>
</evidence>
<keyword evidence="4" id="KW-0547">Nucleotide-binding</keyword>
<dbReference type="Pfam" id="PF19279">
    <property type="entry name" value="YegS_C"/>
    <property type="match status" value="1"/>
</dbReference>
<evidence type="ECO:0000256" key="4">
    <source>
        <dbReference type="ARBA" id="ARBA00022741"/>
    </source>
</evidence>
<keyword evidence="7" id="KW-0594">Phospholipid biosynthesis</keyword>
<dbReference type="PROSITE" id="PS50146">
    <property type="entry name" value="DAGK"/>
    <property type="match status" value="1"/>
</dbReference>
<keyword evidence="11" id="KW-1185">Reference proteome</keyword>
<comment type="caution">
    <text evidence="10">The sequence shown here is derived from an EMBL/GenBank/DDBJ whole genome shotgun (WGS) entry which is preliminary data.</text>
</comment>
<reference evidence="10 11" key="1">
    <citation type="submission" date="2010-10" db="EMBL/GenBank/DDBJ databases">
        <authorList>
            <person name="Durkin A.S."/>
            <person name="Madupu R."/>
            <person name="Torralba M."/>
            <person name="Gillis M."/>
            <person name="Methe B."/>
            <person name="Sutton G."/>
            <person name="Nelson K.E."/>
        </authorList>
    </citation>
    <scope>NUCLEOTIDE SEQUENCE [LARGE SCALE GENOMIC DNA]</scope>
    <source>
        <strain evidence="10 11">ACS-139-V-Col8</strain>
    </source>
</reference>
<protein>
    <submittedName>
        <fullName evidence="10">Lipid kinase, YegS/Rv2252/BmrU family</fullName>
        <ecNumber evidence="10">2.7.1.-</ecNumber>
    </submittedName>
</protein>
<dbReference type="Proteomes" id="UP000005990">
    <property type="component" value="Unassembled WGS sequence"/>
</dbReference>
<dbReference type="PANTHER" id="PTHR12358:SF54">
    <property type="entry name" value="SPHINGOSINE KINASE RELATED PROTEIN"/>
    <property type="match status" value="1"/>
</dbReference>
<evidence type="ECO:0000313" key="10">
    <source>
        <dbReference type="EMBL" id="EFR31367.1"/>
    </source>
</evidence>
<evidence type="ECO:0000256" key="6">
    <source>
        <dbReference type="ARBA" id="ARBA00022840"/>
    </source>
</evidence>
<proteinExistence type="inferred from homology"/>
<dbReference type="SMART" id="SM00046">
    <property type="entry name" value="DAGKc"/>
    <property type="match status" value="1"/>
</dbReference>
<evidence type="ECO:0000256" key="7">
    <source>
        <dbReference type="ARBA" id="ARBA00023209"/>
    </source>
</evidence>
<dbReference type="InterPro" id="IPR045540">
    <property type="entry name" value="YegS/DAGK_C"/>
</dbReference>
<dbReference type="OrthoDB" id="9786026at2"/>
<dbReference type="GO" id="GO:0005524">
    <property type="term" value="F:ATP binding"/>
    <property type="evidence" value="ECO:0007669"/>
    <property type="project" value="UniProtKB-KW"/>
</dbReference>
<gene>
    <name evidence="10" type="ORF">HMPREF9257_1301</name>
</gene>
<dbReference type="PANTHER" id="PTHR12358">
    <property type="entry name" value="SPHINGOSINE KINASE"/>
    <property type="match status" value="1"/>
</dbReference>
<evidence type="ECO:0000313" key="11">
    <source>
        <dbReference type="Proteomes" id="UP000005990"/>
    </source>
</evidence>